<keyword evidence="4" id="KW-0804">Transcription</keyword>
<gene>
    <name evidence="7" type="ORF">GCM10007977_084800</name>
</gene>
<evidence type="ECO:0000256" key="5">
    <source>
        <dbReference type="PROSITE-ProRule" id="PRU00335"/>
    </source>
</evidence>
<dbReference type="GO" id="GO:0046677">
    <property type="term" value="P:response to antibiotic"/>
    <property type="evidence" value="ECO:0007669"/>
    <property type="project" value="InterPro"/>
</dbReference>
<name>A0A917X5C5_9ACTN</name>
<dbReference type="SUPFAM" id="SSF46689">
    <property type="entry name" value="Homeodomain-like"/>
    <property type="match status" value="1"/>
</dbReference>
<feature type="DNA-binding region" description="H-T-H motif" evidence="5">
    <location>
        <begin position="43"/>
        <end position="62"/>
    </location>
</feature>
<dbReference type="InterPro" id="IPR009057">
    <property type="entry name" value="Homeodomain-like_sf"/>
</dbReference>
<accession>A0A917X5C5</accession>
<reference evidence="7" key="1">
    <citation type="journal article" date="2014" name="Int. J. Syst. Evol. Microbiol.">
        <title>Complete genome sequence of Corynebacterium casei LMG S-19264T (=DSM 44701T), isolated from a smear-ripened cheese.</title>
        <authorList>
            <consortium name="US DOE Joint Genome Institute (JGI-PGF)"/>
            <person name="Walter F."/>
            <person name="Albersmeier A."/>
            <person name="Kalinowski J."/>
            <person name="Ruckert C."/>
        </authorList>
    </citation>
    <scope>NUCLEOTIDE SEQUENCE</scope>
    <source>
        <strain evidence="7">JCM 19831</strain>
    </source>
</reference>
<dbReference type="InterPro" id="IPR036271">
    <property type="entry name" value="Tet_transcr_reg_TetR-rel_C_sf"/>
</dbReference>
<dbReference type="PANTHER" id="PTHR30055:SF151">
    <property type="entry name" value="TRANSCRIPTIONAL REGULATORY PROTEIN"/>
    <property type="match status" value="1"/>
</dbReference>
<dbReference type="Proteomes" id="UP000642070">
    <property type="component" value="Unassembled WGS sequence"/>
</dbReference>
<dbReference type="PANTHER" id="PTHR30055">
    <property type="entry name" value="HTH-TYPE TRANSCRIPTIONAL REGULATOR RUTR"/>
    <property type="match status" value="1"/>
</dbReference>
<dbReference type="GO" id="GO:0045892">
    <property type="term" value="P:negative regulation of DNA-templated transcription"/>
    <property type="evidence" value="ECO:0007669"/>
    <property type="project" value="InterPro"/>
</dbReference>
<dbReference type="InterPro" id="IPR001647">
    <property type="entry name" value="HTH_TetR"/>
</dbReference>
<evidence type="ECO:0000313" key="8">
    <source>
        <dbReference type="Proteomes" id="UP000642070"/>
    </source>
</evidence>
<keyword evidence="2" id="KW-0805">Transcription regulation</keyword>
<evidence type="ECO:0000256" key="3">
    <source>
        <dbReference type="ARBA" id="ARBA00023125"/>
    </source>
</evidence>
<dbReference type="RefSeq" id="WP_190255725.1">
    <property type="nucleotide sequence ID" value="NZ_BMPI01000060.1"/>
</dbReference>
<dbReference type="Gene3D" id="1.10.357.10">
    <property type="entry name" value="Tetracycline Repressor, domain 2"/>
    <property type="match status" value="1"/>
</dbReference>
<evidence type="ECO:0000256" key="2">
    <source>
        <dbReference type="ARBA" id="ARBA00023015"/>
    </source>
</evidence>
<proteinExistence type="predicted"/>
<dbReference type="GO" id="GO:0000976">
    <property type="term" value="F:transcription cis-regulatory region binding"/>
    <property type="evidence" value="ECO:0007669"/>
    <property type="project" value="TreeGrafter"/>
</dbReference>
<keyword evidence="1" id="KW-0678">Repressor</keyword>
<dbReference type="EMBL" id="BMPI01000060">
    <property type="protein sequence ID" value="GGM70062.1"/>
    <property type="molecule type" value="Genomic_DNA"/>
</dbReference>
<dbReference type="AlphaFoldDB" id="A0A917X5C5"/>
<dbReference type="InterPro" id="IPR050109">
    <property type="entry name" value="HTH-type_TetR-like_transc_reg"/>
</dbReference>
<dbReference type="SUPFAM" id="SSF48498">
    <property type="entry name" value="Tetracyclin repressor-like, C-terminal domain"/>
    <property type="match status" value="1"/>
</dbReference>
<dbReference type="InterPro" id="IPR004111">
    <property type="entry name" value="Repressor_TetR_C"/>
</dbReference>
<comment type="caution">
    <text evidence="7">The sequence shown here is derived from an EMBL/GenBank/DDBJ whole genome shotgun (WGS) entry which is preliminary data.</text>
</comment>
<dbReference type="GO" id="GO:0003700">
    <property type="term" value="F:DNA-binding transcription factor activity"/>
    <property type="evidence" value="ECO:0007669"/>
    <property type="project" value="TreeGrafter"/>
</dbReference>
<feature type="domain" description="HTH tetR-type" evidence="6">
    <location>
        <begin position="20"/>
        <end position="80"/>
    </location>
</feature>
<protein>
    <recommendedName>
        <fullName evidence="6">HTH tetR-type domain-containing protein</fullName>
    </recommendedName>
</protein>
<evidence type="ECO:0000313" key="7">
    <source>
        <dbReference type="EMBL" id="GGM70062.1"/>
    </source>
</evidence>
<evidence type="ECO:0000256" key="4">
    <source>
        <dbReference type="ARBA" id="ARBA00023163"/>
    </source>
</evidence>
<dbReference type="InterPro" id="IPR003012">
    <property type="entry name" value="Tet_transcr_reg_TetR"/>
</dbReference>
<reference evidence="7" key="2">
    <citation type="submission" date="2020-09" db="EMBL/GenBank/DDBJ databases">
        <authorList>
            <person name="Sun Q."/>
            <person name="Ohkuma M."/>
        </authorList>
    </citation>
    <scope>NUCLEOTIDE SEQUENCE</scope>
    <source>
        <strain evidence="7">JCM 19831</strain>
    </source>
</reference>
<keyword evidence="8" id="KW-1185">Reference proteome</keyword>
<keyword evidence="3 5" id="KW-0238">DNA-binding</keyword>
<evidence type="ECO:0000259" key="6">
    <source>
        <dbReference type="PROSITE" id="PS50977"/>
    </source>
</evidence>
<dbReference type="Gene3D" id="1.10.10.60">
    <property type="entry name" value="Homeodomain-like"/>
    <property type="match status" value="1"/>
</dbReference>
<organism evidence="7 8">
    <name type="scientific">Dactylosporangium sucinum</name>
    <dbReference type="NCBI Taxonomy" id="1424081"/>
    <lineage>
        <taxon>Bacteria</taxon>
        <taxon>Bacillati</taxon>
        <taxon>Actinomycetota</taxon>
        <taxon>Actinomycetes</taxon>
        <taxon>Micromonosporales</taxon>
        <taxon>Micromonosporaceae</taxon>
        <taxon>Dactylosporangium</taxon>
    </lineage>
</organism>
<evidence type="ECO:0000256" key="1">
    <source>
        <dbReference type="ARBA" id="ARBA00022491"/>
    </source>
</evidence>
<dbReference type="Pfam" id="PF02909">
    <property type="entry name" value="TetR_C_1"/>
    <property type="match status" value="1"/>
</dbReference>
<dbReference type="PROSITE" id="PS50977">
    <property type="entry name" value="HTH_TETR_2"/>
    <property type="match status" value="1"/>
</dbReference>
<dbReference type="PRINTS" id="PR00400">
    <property type="entry name" value="TETREPRESSOR"/>
</dbReference>
<dbReference type="Pfam" id="PF00440">
    <property type="entry name" value="TetR_N"/>
    <property type="match status" value="1"/>
</dbReference>
<sequence length="224" mass="22919">MDHDLLWDGPRPATRGPKPTLTLDRVVAAGIAIADAEGLGAVAMHRVAAELGVTKMSLYRYVPGKAELVALMVEQAVGAPPALAPGAWRAALTTWARALLARYLAHPWALEATVGPRPVGPVELGWMEAALGALAGTPLAGPERLDAVAVLAGHVRALVQQSAAADRPEAALSAAIAAPLARHGDRFPQLLAALAETAAAGAGDQAFEFGLALLLDGLAARIPA</sequence>